<reference evidence="1" key="1">
    <citation type="journal article" date="2014" name="Front. Microbiol.">
        <title>High frequency of phylogenetically diverse reductive dehalogenase-homologous genes in deep subseafloor sedimentary metagenomes.</title>
        <authorList>
            <person name="Kawai M."/>
            <person name="Futagami T."/>
            <person name="Toyoda A."/>
            <person name="Takaki Y."/>
            <person name="Nishi S."/>
            <person name="Hori S."/>
            <person name="Arai W."/>
            <person name="Tsubouchi T."/>
            <person name="Morono Y."/>
            <person name="Uchiyama I."/>
            <person name="Ito T."/>
            <person name="Fujiyama A."/>
            <person name="Inagaki F."/>
            <person name="Takami H."/>
        </authorList>
    </citation>
    <scope>NUCLEOTIDE SEQUENCE</scope>
    <source>
        <strain evidence="1">Expedition CK06-06</strain>
    </source>
</reference>
<comment type="caution">
    <text evidence="1">The sequence shown here is derived from an EMBL/GenBank/DDBJ whole genome shotgun (WGS) entry which is preliminary data.</text>
</comment>
<protein>
    <submittedName>
        <fullName evidence="1">Uncharacterized protein</fullName>
    </submittedName>
</protein>
<dbReference type="AlphaFoldDB" id="X1MJZ0"/>
<sequence length="31" mass="3320">VKNGAAGSEGSYHLVEDRVTTKLICQAKTSR</sequence>
<evidence type="ECO:0000313" key="1">
    <source>
        <dbReference type="EMBL" id="GAI15010.1"/>
    </source>
</evidence>
<feature type="non-terminal residue" evidence="1">
    <location>
        <position position="1"/>
    </location>
</feature>
<organism evidence="1">
    <name type="scientific">marine sediment metagenome</name>
    <dbReference type="NCBI Taxonomy" id="412755"/>
    <lineage>
        <taxon>unclassified sequences</taxon>
        <taxon>metagenomes</taxon>
        <taxon>ecological metagenomes</taxon>
    </lineage>
</organism>
<accession>X1MJZ0</accession>
<name>X1MJZ0_9ZZZZ</name>
<dbReference type="EMBL" id="BARV01005435">
    <property type="protein sequence ID" value="GAI15010.1"/>
    <property type="molecule type" value="Genomic_DNA"/>
</dbReference>
<gene>
    <name evidence="1" type="ORF">S06H3_11295</name>
</gene>
<proteinExistence type="predicted"/>